<reference evidence="1 2" key="1">
    <citation type="submission" date="2023-08" db="EMBL/GenBank/DDBJ databases">
        <title>The draft genome sequence of Paracraurococcus sp. LOR1-02.</title>
        <authorList>
            <person name="Kingkaew E."/>
            <person name="Tanasupawat S."/>
        </authorList>
    </citation>
    <scope>NUCLEOTIDE SEQUENCE [LARGE SCALE GENOMIC DNA]</scope>
    <source>
        <strain evidence="1 2">LOR1-02</strain>
    </source>
</reference>
<proteinExistence type="predicted"/>
<sequence length="77" mass="8598">MATEHDLKVARAEFDEAFSKAVLHALAPQLIELQQTTLYDLDELPVAAQILRLQAVAVQFRDFAAGRIKLVDLQPQP</sequence>
<gene>
    <name evidence="1" type="ORF">Q7A36_28745</name>
</gene>
<organism evidence="1 2">
    <name type="scientific">Paracraurococcus lichenis</name>
    <dbReference type="NCBI Taxonomy" id="3064888"/>
    <lineage>
        <taxon>Bacteria</taxon>
        <taxon>Pseudomonadati</taxon>
        <taxon>Pseudomonadota</taxon>
        <taxon>Alphaproteobacteria</taxon>
        <taxon>Acetobacterales</taxon>
        <taxon>Roseomonadaceae</taxon>
        <taxon>Paracraurococcus</taxon>
    </lineage>
</organism>
<keyword evidence="2" id="KW-1185">Reference proteome</keyword>
<protein>
    <submittedName>
        <fullName evidence="1">Uncharacterized protein</fullName>
    </submittedName>
</protein>
<evidence type="ECO:0000313" key="2">
    <source>
        <dbReference type="Proteomes" id="UP001243009"/>
    </source>
</evidence>
<accession>A0ABT9E8V1</accession>
<comment type="caution">
    <text evidence="1">The sequence shown here is derived from an EMBL/GenBank/DDBJ whole genome shotgun (WGS) entry which is preliminary data.</text>
</comment>
<dbReference type="EMBL" id="JAUTWS010000046">
    <property type="protein sequence ID" value="MDO9712365.1"/>
    <property type="molecule type" value="Genomic_DNA"/>
</dbReference>
<evidence type="ECO:0000313" key="1">
    <source>
        <dbReference type="EMBL" id="MDO9712365.1"/>
    </source>
</evidence>
<name>A0ABT9E8V1_9PROT</name>
<dbReference type="Proteomes" id="UP001243009">
    <property type="component" value="Unassembled WGS sequence"/>
</dbReference>
<dbReference type="RefSeq" id="WP_305107220.1">
    <property type="nucleotide sequence ID" value="NZ_JAUTWS010000046.1"/>
</dbReference>